<evidence type="ECO:0000256" key="3">
    <source>
        <dbReference type="SAM" id="MobiDB-lite"/>
    </source>
</evidence>
<dbReference type="InterPro" id="IPR005531">
    <property type="entry name" value="Asp23"/>
</dbReference>
<feature type="compositionally biased region" description="Basic and acidic residues" evidence="3">
    <location>
        <begin position="117"/>
        <end position="133"/>
    </location>
</feature>
<protein>
    <recommendedName>
        <fullName evidence="2">Stress response regulator gls24 homolog</fullName>
    </recommendedName>
</protein>
<dbReference type="Pfam" id="PF03780">
    <property type="entry name" value="Asp23"/>
    <property type="match status" value="1"/>
</dbReference>
<dbReference type="GeneID" id="92903313"/>
<gene>
    <name evidence="4" type="ORF">AWM72_04410</name>
    <name evidence="5" type="ORF">CYJ28_03225</name>
</gene>
<feature type="region of interest" description="Disordered" evidence="3">
    <location>
        <begin position="117"/>
        <end position="149"/>
    </location>
</feature>
<dbReference type="KEGG" id="asan:AWM72_04410"/>
<evidence type="ECO:0000313" key="6">
    <source>
        <dbReference type="Proteomes" id="UP000069912"/>
    </source>
</evidence>
<evidence type="ECO:0000256" key="1">
    <source>
        <dbReference type="ARBA" id="ARBA00005721"/>
    </source>
</evidence>
<name>A0A0X8FB20_9LACT</name>
<dbReference type="PANTHER" id="PTHR34297">
    <property type="entry name" value="HYPOTHETICAL CYTOSOLIC PROTEIN-RELATED"/>
    <property type="match status" value="1"/>
</dbReference>
<organism evidence="4 6">
    <name type="scientific">Aerococcus sanguinicola</name>
    <dbReference type="NCBI Taxonomy" id="119206"/>
    <lineage>
        <taxon>Bacteria</taxon>
        <taxon>Bacillati</taxon>
        <taxon>Bacillota</taxon>
        <taxon>Bacilli</taxon>
        <taxon>Lactobacillales</taxon>
        <taxon>Aerococcaceae</taxon>
        <taxon>Aerococcus</taxon>
    </lineage>
</organism>
<dbReference type="Proteomes" id="UP000234239">
    <property type="component" value="Unassembled WGS sequence"/>
</dbReference>
<evidence type="ECO:0000313" key="5">
    <source>
        <dbReference type="EMBL" id="PKZ22143.1"/>
    </source>
</evidence>
<evidence type="ECO:0000313" key="4">
    <source>
        <dbReference type="EMBL" id="AMB94052.1"/>
    </source>
</evidence>
<accession>A0A0X8FB20</accession>
<reference evidence="5 7" key="3">
    <citation type="submission" date="2017-12" db="EMBL/GenBank/DDBJ databases">
        <title>Phylogenetic diversity of female urinary microbiome.</title>
        <authorList>
            <person name="Thomas-White K."/>
            <person name="Wolfe A.J."/>
        </authorList>
    </citation>
    <scope>NUCLEOTIDE SEQUENCE [LARGE SCALE GENOMIC DNA]</scope>
    <source>
        <strain evidence="5 7">UMB0139</strain>
    </source>
</reference>
<dbReference type="RefSeq" id="WP_067973813.1">
    <property type="nucleotide sequence ID" value="NZ_CAJHKM010000001.1"/>
</dbReference>
<dbReference type="AlphaFoldDB" id="A0A0X8FB20"/>
<comment type="similarity">
    <text evidence="1">Belongs to the asp23 family.</text>
</comment>
<proteinExistence type="inferred from homology"/>
<dbReference type="EMBL" id="CP014160">
    <property type="protein sequence ID" value="AMB94052.1"/>
    <property type="molecule type" value="Genomic_DNA"/>
</dbReference>
<dbReference type="OrthoDB" id="9808942at2"/>
<dbReference type="Proteomes" id="UP000069912">
    <property type="component" value="Chromosome"/>
</dbReference>
<evidence type="ECO:0000256" key="2">
    <source>
        <dbReference type="ARBA" id="ARBA00039575"/>
    </source>
</evidence>
<dbReference type="PANTHER" id="PTHR34297:SF3">
    <property type="entry name" value="ALKALINE SHOCK PROTEIN 23"/>
    <property type="match status" value="1"/>
</dbReference>
<reference evidence="4 6" key="1">
    <citation type="journal article" date="2016" name="Genome Announc.">
        <title>Complete Genome Sequences of Aerococcus christensenii CCUG 28831T, Aerococcus sanguinicola CCUG 43001T, Aerococcus urinae CCUG 36881T, Aerococcus urinaeequi CCUG 28094T, Aerococcus urinaehominis CCUG 42038 BT, and Aerococcus viridans CCUG 4311T.</title>
        <authorList>
            <person name="Carkaci D."/>
            <person name="Dargis R."/>
            <person name="Nielsen X.C."/>
            <person name="Skovgaard O."/>
            <person name="Fuursted K."/>
            <person name="Christensen J.J."/>
        </authorList>
    </citation>
    <scope>NUCLEOTIDE SEQUENCE [LARGE SCALE GENOMIC DNA]</scope>
    <source>
        <strain evidence="4 6">CCUG43001</strain>
    </source>
</reference>
<evidence type="ECO:0000313" key="7">
    <source>
        <dbReference type="Proteomes" id="UP000234239"/>
    </source>
</evidence>
<dbReference type="EMBL" id="PKGY01000002">
    <property type="protein sequence ID" value="PKZ22143.1"/>
    <property type="molecule type" value="Genomic_DNA"/>
</dbReference>
<keyword evidence="6" id="KW-1185">Reference proteome</keyword>
<sequence length="149" mass="16735">MSEQVQHQNELSYEDKVIQKIANYAVQNVDGILELKGGMTSGIKGFFSDNGEDETRGVSAEVGKKEVALDLEVIGEFGKDLRKAFDDTIKVVSENVEHMTGLKVVEVNMHVNEVYTKSDYEQNKSDKEREQAARRRKEASDYSGSSRVQ</sequence>
<reference evidence="6" key="2">
    <citation type="submission" date="2016-01" db="EMBL/GenBank/DDBJ databases">
        <title>Six Aerococcus type strain genome sequencing and assembly using PacBio and Illumina Hiseq.</title>
        <authorList>
            <person name="Carkaci D."/>
            <person name="Dargis R."/>
            <person name="Nielsen X.C."/>
            <person name="Skovgaard O."/>
            <person name="Fuursted K."/>
            <person name="Christensen J.J."/>
        </authorList>
    </citation>
    <scope>NUCLEOTIDE SEQUENCE [LARGE SCALE GENOMIC DNA]</scope>
    <source>
        <strain evidence="6">CCUG43001</strain>
    </source>
</reference>